<dbReference type="EMBL" id="FNQC01000006">
    <property type="protein sequence ID" value="SDZ10811.1"/>
    <property type="molecule type" value="Genomic_DNA"/>
</dbReference>
<dbReference type="Proteomes" id="UP000199663">
    <property type="component" value="Unassembled WGS sequence"/>
</dbReference>
<gene>
    <name evidence="1" type="ORF">SAMN05444412_1062</name>
</gene>
<protein>
    <submittedName>
        <fullName evidence="1">Uncharacterized protein</fullName>
    </submittedName>
</protein>
<name>A0A1H3QCF5_9BACT</name>
<sequence length="72" mass="8439">MFFQEKVLDNRFSFAPLQSQKRGSVQNGKTGRKIFKIKSCEERQIVYLCNPLEKEEWKRLGMETSQARKSPG</sequence>
<keyword evidence="2" id="KW-1185">Reference proteome</keyword>
<evidence type="ECO:0000313" key="2">
    <source>
        <dbReference type="Proteomes" id="UP000199663"/>
    </source>
</evidence>
<comment type="caution">
    <text evidence="1">The sequence shown here is derived from an EMBL/GenBank/DDBJ whole genome shotgun (WGS) entry which is preliminary data.</text>
</comment>
<reference evidence="1 2" key="1">
    <citation type="submission" date="2016-10" db="EMBL/GenBank/DDBJ databases">
        <authorList>
            <person name="Varghese N."/>
            <person name="Submissions S."/>
        </authorList>
    </citation>
    <scope>NUCLEOTIDE SEQUENCE [LARGE SCALE GENOMIC DNA]</scope>
    <source>
        <strain evidence="1 2">DSM 17997</strain>
    </source>
</reference>
<proteinExistence type="predicted"/>
<evidence type="ECO:0000313" key="1">
    <source>
        <dbReference type="EMBL" id="SDZ10811.1"/>
    </source>
</evidence>
<accession>A0A1H3QCF5</accession>
<organism evidence="1 2">
    <name type="scientific">Rhodonellum ikkaensis</name>
    <dbReference type="NCBI Taxonomy" id="336829"/>
    <lineage>
        <taxon>Bacteria</taxon>
        <taxon>Pseudomonadati</taxon>
        <taxon>Bacteroidota</taxon>
        <taxon>Cytophagia</taxon>
        <taxon>Cytophagales</taxon>
        <taxon>Cytophagaceae</taxon>
        <taxon>Rhodonellum</taxon>
    </lineage>
</organism>